<gene>
    <name evidence="3" type="ORF">XAT740_LOCUS50457</name>
</gene>
<comment type="caution">
    <text evidence="3">The sequence shown here is derived from an EMBL/GenBank/DDBJ whole genome shotgun (WGS) entry which is preliminary data.</text>
</comment>
<dbReference type="Proteomes" id="UP000663828">
    <property type="component" value="Unassembled WGS sequence"/>
</dbReference>
<reference evidence="3" key="1">
    <citation type="submission" date="2021-02" db="EMBL/GenBank/DDBJ databases">
        <authorList>
            <person name="Nowell W R."/>
        </authorList>
    </citation>
    <scope>NUCLEOTIDE SEQUENCE</scope>
</reference>
<evidence type="ECO:0000313" key="4">
    <source>
        <dbReference type="Proteomes" id="UP000663828"/>
    </source>
</evidence>
<feature type="non-terminal residue" evidence="3">
    <location>
        <position position="166"/>
    </location>
</feature>
<dbReference type="Gene3D" id="3.30.1450.10">
    <property type="match status" value="2"/>
</dbReference>
<evidence type="ECO:0000256" key="1">
    <source>
        <dbReference type="ARBA" id="ARBA00022729"/>
    </source>
</evidence>
<keyword evidence="4" id="KW-1185">Reference proteome</keyword>
<feature type="chain" id="PRO_5032869704" evidence="2">
    <location>
        <begin position="22"/>
        <end position="166"/>
    </location>
</feature>
<dbReference type="AlphaFoldDB" id="A0A816CJB3"/>
<organism evidence="3 4">
    <name type="scientific">Adineta ricciae</name>
    <name type="common">Rotifer</name>
    <dbReference type="NCBI Taxonomy" id="249248"/>
    <lineage>
        <taxon>Eukaryota</taxon>
        <taxon>Metazoa</taxon>
        <taxon>Spiralia</taxon>
        <taxon>Gnathifera</taxon>
        <taxon>Rotifera</taxon>
        <taxon>Eurotatoria</taxon>
        <taxon>Bdelloidea</taxon>
        <taxon>Adinetida</taxon>
        <taxon>Adinetidae</taxon>
        <taxon>Adineta</taxon>
    </lineage>
</organism>
<protein>
    <submittedName>
        <fullName evidence="3">Uncharacterized protein</fullName>
    </submittedName>
</protein>
<accession>A0A816CJB3</accession>
<dbReference type="EMBL" id="CAJNOR010007750">
    <property type="protein sequence ID" value="CAF1622669.1"/>
    <property type="molecule type" value="Genomic_DNA"/>
</dbReference>
<sequence>MFSFYTFVFVICTTFVSHSYANSIVYSITLQQYTTIQIGWTRDQVTQLIGSQGNVISQSGYESGNWTTIQYTGSNSSSSATFGFQGEILYSKSQNGLDTTVYQITQQQYSTIQIGWTRDQVTQLIGSQGNAISQYGGRVSNRITIQYTGSQSSSSATFDFQGEILY</sequence>
<name>A0A816CJB3_ADIRI</name>
<keyword evidence="1 2" id="KW-0732">Signal</keyword>
<proteinExistence type="predicted"/>
<evidence type="ECO:0000313" key="3">
    <source>
        <dbReference type="EMBL" id="CAF1622669.1"/>
    </source>
</evidence>
<evidence type="ECO:0000256" key="2">
    <source>
        <dbReference type="SAM" id="SignalP"/>
    </source>
</evidence>
<dbReference type="InterPro" id="IPR037873">
    <property type="entry name" value="BamE-like"/>
</dbReference>
<dbReference type="InterPro" id="IPR009099">
    <property type="entry name" value="Beta-lactamas_inhib"/>
</dbReference>
<dbReference type="Pfam" id="PF07467">
    <property type="entry name" value="BLIP"/>
    <property type="match status" value="1"/>
</dbReference>
<feature type="signal peptide" evidence="2">
    <location>
        <begin position="1"/>
        <end position="21"/>
    </location>
</feature>